<dbReference type="PANTHER" id="PTHR33044">
    <property type="entry name" value="BIFUNCTIONAL INHIBITOR/LIPID-TRANSFER PROTEIN/SEED STORAGE 2S ALBUMIN SUPERFAMILY PROTEIN-RELATED"/>
    <property type="match status" value="1"/>
</dbReference>
<keyword evidence="4" id="KW-0472">Membrane</keyword>
<comment type="subcellular location">
    <subcellularLocation>
        <location evidence="1">Cell membrane</location>
        <topology evidence="1">Lipid-anchor</topology>
        <topology evidence="1">GPI-anchor</topology>
    </subcellularLocation>
</comment>
<sequence length="196" mass="19221">MKTLAVIVSLACVVLALLGASLPAADADTGVDCSPVFLSLADCLSFVTEGSTLEKPGAACCSGLKTVLKASPDCLCEGFRSSAQFGVKLNISKALSLPAACHLNAPPTNCGLSPAPKAAPPAHAPKSSSASEPAAAPGSPSAPAPKQVGGPSPSSDSGDVVAPASTPEKSGSAAISTYMPLVTAAFGLFVVSFPKI</sequence>
<dbReference type="InterPro" id="IPR016140">
    <property type="entry name" value="Bifunc_inhib/LTP/seed_store"/>
</dbReference>
<keyword evidence="13" id="KW-1185">Reference proteome</keyword>
<proteinExistence type="inferred from homology"/>
<keyword evidence="8" id="KW-0449">Lipoprotein</keyword>
<dbReference type="InterPro" id="IPR000528">
    <property type="entry name" value="Plant_nsLTP"/>
</dbReference>
<feature type="region of interest" description="Disordered" evidence="9">
    <location>
        <begin position="112"/>
        <end position="170"/>
    </location>
</feature>
<keyword evidence="3" id="KW-1003">Cell membrane</keyword>
<feature type="chain" id="PRO_5029768310" description="Bifunctional inhibitor/plant lipid transfer protein/seed storage helical domain-containing protein" evidence="10">
    <location>
        <begin position="28"/>
        <end position="196"/>
    </location>
</feature>
<organism evidence="12 13">
    <name type="scientific">Kalanchoe fedtschenkoi</name>
    <name type="common">Lavender scallops</name>
    <name type="synonym">South American air plant</name>
    <dbReference type="NCBI Taxonomy" id="63787"/>
    <lineage>
        <taxon>Eukaryota</taxon>
        <taxon>Viridiplantae</taxon>
        <taxon>Streptophyta</taxon>
        <taxon>Embryophyta</taxon>
        <taxon>Tracheophyta</taxon>
        <taxon>Spermatophyta</taxon>
        <taxon>Magnoliopsida</taxon>
        <taxon>eudicotyledons</taxon>
        <taxon>Gunneridae</taxon>
        <taxon>Pentapetalae</taxon>
        <taxon>Saxifragales</taxon>
        <taxon>Crassulaceae</taxon>
        <taxon>Kalanchoe</taxon>
    </lineage>
</organism>
<evidence type="ECO:0000313" key="12">
    <source>
        <dbReference type="EnsemblPlants" id="Kaladp0062s0193.1.v1.1"/>
    </source>
</evidence>
<keyword evidence="4" id="KW-0336">GPI-anchor</keyword>
<keyword evidence="6" id="KW-1015">Disulfide bond</keyword>
<dbReference type="EnsemblPlants" id="Kaladp0062s0193.1.v1.1">
    <property type="protein sequence ID" value="Kaladp0062s0193.1.v1.1"/>
    <property type="gene ID" value="Kaladp0062s0193.v1.1"/>
</dbReference>
<dbReference type="OMA" id="NPSPGNH"/>
<dbReference type="FunFam" id="1.10.110.10:FF:000001">
    <property type="entry name" value="Bifunctional inhibitor/lipid-transfer protein/seed storage 2S albumin superfamily protein"/>
    <property type="match status" value="1"/>
</dbReference>
<dbReference type="AlphaFoldDB" id="A0A7N0UG30"/>
<evidence type="ECO:0000256" key="8">
    <source>
        <dbReference type="ARBA" id="ARBA00023288"/>
    </source>
</evidence>
<dbReference type="GO" id="GO:0005886">
    <property type="term" value="C:plasma membrane"/>
    <property type="evidence" value="ECO:0007669"/>
    <property type="project" value="UniProtKB-SubCell"/>
</dbReference>
<keyword evidence="7" id="KW-0325">Glycoprotein</keyword>
<feature type="signal peptide" evidence="10">
    <location>
        <begin position="1"/>
        <end position="27"/>
    </location>
</feature>
<dbReference type="Gene3D" id="1.10.110.10">
    <property type="entry name" value="Plant lipid-transfer and hydrophobic proteins"/>
    <property type="match status" value="1"/>
</dbReference>
<reference evidence="12" key="1">
    <citation type="submission" date="2021-01" db="UniProtKB">
        <authorList>
            <consortium name="EnsemblPlants"/>
        </authorList>
    </citation>
    <scope>IDENTIFICATION</scope>
</reference>
<comment type="similarity">
    <text evidence="2">Belongs to the plant LTP family.</text>
</comment>
<dbReference type="SMART" id="SM00499">
    <property type="entry name" value="AAI"/>
    <property type="match status" value="1"/>
</dbReference>
<dbReference type="Gramene" id="Kaladp0062s0193.1.v1.1">
    <property type="protein sequence ID" value="Kaladp0062s0193.1.v1.1"/>
    <property type="gene ID" value="Kaladp0062s0193.v1.1"/>
</dbReference>
<protein>
    <recommendedName>
        <fullName evidence="11">Bifunctional inhibitor/plant lipid transfer protein/seed storage helical domain-containing protein</fullName>
    </recommendedName>
</protein>
<feature type="compositionally biased region" description="Low complexity" evidence="9">
    <location>
        <begin position="124"/>
        <end position="161"/>
    </location>
</feature>
<dbReference type="Proteomes" id="UP000594263">
    <property type="component" value="Unplaced"/>
</dbReference>
<name>A0A7N0UG30_KALFE</name>
<dbReference type="GO" id="GO:0098552">
    <property type="term" value="C:side of membrane"/>
    <property type="evidence" value="ECO:0007669"/>
    <property type="project" value="UniProtKB-KW"/>
</dbReference>
<keyword evidence="5 10" id="KW-0732">Signal</keyword>
<evidence type="ECO:0000259" key="11">
    <source>
        <dbReference type="SMART" id="SM00499"/>
    </source>
</evidence>
<dbReference type="SUPFAM" id="SSF47699">
    <property type="entry name" value="Bifunctional inhibitor/lipid-transfer protein/seed storage 2S albumin"/>
    <property type="match status" value="1"/>
</dbReference>
<evidence type="ECO:0000313" key="13">
    <source>
        <dbReference type="Proteomes" id="UP000594263"/>
    </source>
</evidence>
<evidence type="ECO:0000256" key="1">
    <source>
        <dbReference type="ARBA" id="ARBA00004609"/>
    </source>
</evidence>
<evidence type="ECO:0000256" key="4">
    <source>
        <dbReference type="ARBA" id="ARBA00022622"/>
    </source>
</evidence>
<feature type="domain" description="Bifunctional inhibitor/plant lipid transfer protein/seed storage helical" evidence="11">
    <location>
        <begin position="33"/>
        <end position="110"/>
    </location>
</feature>
<dbReference type="InterPro" id="IPR036312">
    <property type="entry name" value="Bifun_inhib/LTP/seed_sf"/>
</dbReference>
<accession>A0A7N0UG30</accession>
<dbReference type="PRINTS" id="PR00382">
    <property type="entry name" value="LIPIDTRNSFER"/>
</dbReference>
<dbReference type="Pfam" id="PF14368">
    <property type="entry name" value="LTP_2"/>
    <property type="match status" value="1"/>
</dbReference>
<dbReference type="GO" id="GO:0008289">
    <property type="term" value="F:lipid binding"/>
    <property type="evidence" value="ECO:0007669"/>
    <property type="project" value="InterPro"/>
</dbReference>
<evidence type="ECO:0000256" key="7">
    <source>
        <dbReference type="ARBA" id="ARBA00023180"/>
    </source>
</evidence>
<evidence type="ECO:0000256" key="3">
    <source>
        <dbReference type="ARBA" id="ARBA00022475"/>
    </source>
</evidence>
<evidence type="ECO:0000256" key="2">
    <source>
        <dbReference type="ARBA" id="ARBA00009748"/>
    </source>
</evidence>
<dbReference type="GO" id="GO:0006869">
    <property type="term" value="P:lipid transport"/>
    <property type="evidence" value="ECO:0007669"/>
    <property type="project" value="InterPro"/>
</dbReference>
<evidence type="ECO:0000256" key="6">
    <source>
        <dbReference type="ARBA" id="ARBA00023157"/>
    </source>
</evidence>
<evidence type="ECO:0000256" key="10">
    <source>
        <dbReference type="SAM" id="SignalP"/>
    </source>
</evidence>
<evidence type="ECO:0000256" key="5">
    <source>
        <dbReference type="ARBA" id="ARBA00022729"/>
    </source>
</evidence>
<dbReference type="CDD" id="cd00010">
    <property type="entry name" value="AAI_LTSS"/>
    <property type="match status" value="1"/>
</dbReference>
<evidence type="ECO:0000256" key="9">
    <source>
        <dbReference type="SAM" id="MobiDB-lite"/>
    </source>
</evidence>
<dbReference type="InterPro" id="IPR043325">
    <property type="entry name" value="LTSS"/>
</dbReference>